<dbReference type="VEuPathDB" id="MicrosporidiaDB:DI09_47p210"/>
<dbReference type="RefSeq" id="XP_013237470.1">
    <property type="nucleotide sequence ID" value="XM_013382016.1"/>
</dbReference>
<dbReference type="AlphaFoldDB" id="A0A098VPU1"/>
<dbReference type="HOGENOM" id="CLU_2688335_0_0_1"/>
<comment type="caution">
    <text evidence="1">The sequence shown here is derived from an EMBL/GenBank/DDBJ whole genome shotgun (WGS) entry which is preliminary data.</text>
</comment>
<dbReference type="GeneID" id="25260080"/>
<dbReference type="Proteomes" id="UP000029725">
    <property type="component" value="Unassembled WGS sequence"/>
</dbReference>
<sequence>MVQIIKGFLGISGIFNFPDTYKSGNIQLLADAYRAIQGPCPLAESASLEALSEHKMVGILMINFSTSYRRAVSC</sequence>
<organism evidence="1 2">
    <name type="scientific">Mitosporidium daphniae</name>
    <dbReference type="NCBI Taxonomy" id="1485682"/>
    <lineage>
        <taxon>Eukaryota</taxon>
        <taxon>Fungi</taxon>
        <taxon>Fungi incertae sedis</taxon>
        <taxon>Microsporidia</taxon>
        <taxon>Mitosporidium</taxon>
    </lineage>
</organism>
<proteinExistence type="predicted"/>
<name>A0A098VPU1_9MICR</name>
<evidence type="ECO:0000313" key="1">
    <source>
        <dbReference type="EMBL" id="KGG51043.1"/>
    </source>
</evidence>
<keyword evidence="2" id="KW-1185">Reference proteome</keyword>
<dbReference type="EMBL" id="JMKJ01000421">
    <property type="protein sequence ID" value="KGG51043.1"/>
    <property type="molecule type" value="Genomic_DNA"/>
</dbReference>
<accession>A0A098VPU1</accession>
<protein>
    <submittedName>
        <fullName evidence="1">Uncharacterized protein</fullName>
    </submittedName>
</protein>
<gene>
    <name evidence="1" type="ORF">DI09_47p210</name>
</gene>
<reference evidence="1 2" key="1">
    <citation type="submission" date="2014-04" db="EMBL/GenBank/DDBJ databases">
        <title>A new species of microsporidia sheds light on the evolution of extreme parasitism.</title>
        <authorList>
            <person name="Haag K.L."/>
            <person name="James T.Y."/>
            <person name="Larsson R."/>
            <person name="Schaer T.M."/>
            <person name="Refardt D."/>
            <person name="Pombert J.-F."/>
            <person name="Ebert D."/>
        </authorList>
    </citation>
    <scope>NUCLEOTIDE SEQUENCE [LARGE SCALE GENOMIC DNA]</scope>
    <source>
        <strain evidence="1 2">UGP3</strain>
        <tissue evidence="1">Spores</tissue>
    </source>
</reference>
<evidence type="ECO:0000313" key="2">
    <source>
        <dbReference type="Proteomes" id="UP000029725"/>
    </source>
</evidence>